<keyword evidence="2" id="KW-0732">Signal</keyword>
<protein>
    <submittedName>
        <fullName evidence="3">Uncharacterized protein</fullName>
    </submittedName>
</protein>
<dbReference type="EMBL" id="WNJO01000007">
    <property type="protein sequence ID" value="MTV82450.1"/>
    <property type="molecule type" value="Genomic_DNA"/>
</dbReference>
<evidence type="ECO:0000313" key="3">
    <source>
        <dbReference type="EMBL" id="MTV82450.1"/>
    </source>
</evidence>
<dbReference type="InterPro" id="IPR050972">
    <property type="entry name" value="SDr-like"/>
</dbReference>
<feature type="region of interest" description="Disordered" evidence="1">
    <location>
        <begin position="505"/>
        <end position="567"/>
    </location>
</feature>
<feature type="signal peptide" evidence="2">
    <location>
        <begin position="1"/>
        <end position="27"/>
    </location>
</feature>
<reference evidence="3 4" key="1">
    <citation type="submission" date="2019-11" db="EMBL/GenBank/DDBJ databases">
        <title>Lactobacillus sp. nov. CRM56-3, isolated from fermented tea leaves.</title>
        <authorList>
            <person name="Phuengjayaem S."/>
            <person name="Tanasupawat S."/>
        </authorList>
    </citation>
    <scope>NUCLEOTIDE SEQUENCE [LARGE SCALE GENOMIC DNA]</scope>
    <source>
        <strain evidence="3 4">CRM56-3</strain>
    </source>
</reference>
<feature type="chain" id="PRO_5031523133" evidence="2">
    <location>
        <begin position="28"/>
        <end position="567"/>
    </location>
</feature>
<evidence type="ECO:0000256" key="2">
    <source>
        <dbReference type="SAM" id="SignalP"/>
    </source>
</evidence>
<sequence length="567" mass="64214">MQIKMSRLLLCLGVTLGVFANSVSASAATESFEPYTIEYNYTKLVIDAGALTRRPISGTTTYRVEAGGQFAKYQSISADGKRIFNFAPLYPNYDWSTQQPVVISKLEDNRTFFVSQTLVAKKALVHLNYKLKNPDGQISKKKFQNYDYQTGTLEGKCVPILTEALGSCYELEDPKESLIEADGQSFDTIIHRRQIDFTIDYKVVSDQQISTAHLPDKMEANFKDVKDKLSELDQQVKQAGYRILSNQVTYNLEGYGHVTFNLKTNNVSGSVSNPGESVEKPRPTPETKPEIVPEAKPEVKPETEPDEGQEMIPAPKPDVTPEVEPEAKPSEKPQVTPDFNPEEKPEGTPDIKPDVTPEIKSEEKPEVAPDTKPDQRPEGNSDTKPETTPETKPENKPEVTPEIKPDEKPDVTPETKPEEKPDQISEPDAGDKTGTDPEVKPNERPVPNPDFSLKPQPDNNQISENDLKKPEIVADNQHYDDLMYQLAKIIQRLDKILCQLRIQHPVRPHHRAPKSHLKHSNNKRHHASHQSHHKKPHSKHARHKKHFSHRRHHHLKQRLHPGLNQRH</sequence>
<dbReference type="Proteomes" id="UP000466388">
    <property type="component" value="Unassembled WGS sequence"/>
</dbReference>
<dbReference type="PANTHER" id="PTHR34403:SF14">
    <property type="entry name" value="OS05G0225800 PROTEIN"/>
    <property type="match status" value="1"/>
</dbReference>
<gene>
    <name evidence="3" type="ORF">GM612_07260</name>
</gene>
<proteinExistence type="predicted"/>
<evidence type="ECO:0000313" key="4">
    <source>
        <dbReference type="Proteomes" id="UP000466388"/>
    </source>
</evidence>
<dbReference type="RefSeq" id="WP_155431721.1">
    <property type="nucleotide sequence ID" value="NZ_WNJO01000007.1"/>
</dbReference>
<feature type="compositionally biased region" description="Polar residues" evidence="1">
    <location>
        <begin position="266"/>
        <end position="275"/>
    </location>
</feature>
<feature type="compositionally biased region" description="Basic and acidic residues" evidence="1">
    <location>
        <begin position="341"/>
        <end position="443"/>
    </location>
</feature>
<accession>A0A7X2XWM7</accession>
<dbReference type="AlphaFoldDB" id="A0A7X2XWM7"/>
<name>A0A7X2XWM7_9LACO</name>
<feature type="region of interest" description="Disordered" evidence="1">
    <location>
        <begin position="266"/>
        <end position="471"/>
    </location>
</feature>
<evidence type="ECO:0000256" key="1">
    <source>
        <dbReference type="SAM" id="MobiDB-lite"/>
    </source>
</evidence>
<feature type="compositionally biased region" description="Basic and acidic residues" evidence="1">
    <location>
        <begin position="277"/>
        <end position="303"/>
    </location>
</feature>
<comment type="caution">
    <text evidence="3">The sequence shown here is derived from an EMBL/GenBank/DDBJ whole genome shotgun (WGS) entry which is preliminary data.</text>
</comment>
<organism evidence="3 4">
    <name type="scientific">Secundilactobacillus folii</name>
    <dbReference type="NCBI Taxonomy" id="2678357"/>
    <lineage>
        <taxon>Bacteria</taxon>
        <taxon>Bacillati</taxon>
        <taxon>Bacillota</taxon>
        <taxon>Bacilli</taxon>
        <taxon>Lactobacillales</taxon>
        <taxon>Lactobacillaceae</taxon>
        <taxon>Secundilactobacillus</taxon>
    </lineage>
</organism>
<dbReference type="PANTHER" id="PTHR34403">
    <property type="entry name" value="TOL-PAL SYSTEM PROTEIN TOLA"/>
    <property type="match status" value="1"/>
</dbReference>
<keyword evidence="4" id="KW-1185">Reference proteome</keyword>